<keyword evidence="1" id="KW-0175">Coiled coil</keyword>
<feature type="compositionally biased region" description="Basic and acidic residues" evidence="2">
    <location>
        <begin position="361"/>
        <end position="375"/>
    </location>
</feature>
<feature type="compositionally biased region" description="Polar residues" evidence="2">
    <location>
        <begin position="384"/>
        <end position="395"/>
    </location>
</feature>
<proteinExistence type="predicted"/>
<dbReference type="Proteomes" id="UP001603857">
    <property type="component" value="Unassembled WGS sequence"/>
</dbReference>
<accession>A0ABD1MEA9</accession>
<evidence type="ECO:0000313" key="4">
    <source>
        <dbReference type="Proteomes" id="UP001603857"/>
    </source>
</evidence>
<reference evidence="3 4" key="1">
    <citation type="submission" date="2024-08" db="EMBL/GenBank/DDBJ databases">
        <title>Insights into the chromosomal genome structure of Flemingia macrophylla.</title>
        <authorList>
            <person name="Ding Y."/>
            <person name="Zhao Y."/>
            <person name="Bi W."/>
            <person name="Wu M."/>
            <person name="Zhao G."/>
            <person name="Gong Y."/>
            <person name="Li W."/>
            <person name="Zhang P."/>
        </authorList>
    </citation>
    <scope>NUCLEOTIDE SEQUENCE [LARGE SCALE GENOMIC DNA]</scope>
    <source>
        <strain evidence="3">DYQJB</strain>
        <tissue evidence="3">Leaf</tissue>
    </source>
</reference>
<organism evidence="3 4">
    <name type="scientific">Flemingia macrophylla</name>
    <dbReference type="NCBI Taxonomy" id="520843"/>
    <lineage>
        <taxon>Eukaryota</taxon>
        <taxon>Viridiplantae</taxon>
        <taxon>Streptophyta</taxon>
        <taxon>Embryophyta</taxon>
        <taxon>Tracheophyta</taxon>
        <taxon>Spermatophyta</taxon>
        <taxon>Magnoliopsida</taxon>
        <taxon>eudicotyledons</taxon>
        <taxon>Gunneridae</taxon>
        <taxon>Pentapetalae</taxon>
        <taxon>rosids</taxon>
        <taxon>fabids</taxon>
        <taxon>Fabales</taxon>
        <taxon>Fabaceae</taxon>
        <taxon>Papilionoideae</taxon>
        <taxon>50 kb inversion clade</taxon>
        <taxon>NPAAA clade</taxon>
        <taxon>indigoferoid/millettioid clade</taxon>
        <taxon>Phaseoleae</taxon>
        <taxon>Flemingia</taxon>
    </lineage>
</organism>
<dbReference type="EMBL" id="JBGMDY010000005">
    <property type="protein sequence ID" value="KAL2334111.1"/>
    <property type="molecule type" value="Genomic_DNA"/>
</dbReference>
<evidence type="ECO:0000256" key="1">
    <source>
        <dbReference type="SAM" id="Coils"/>
    </source>
</evidence>
<comment type="caution">
    <text evidence="3">The sequence shown here is derived from an EMBL/GenBank/DDBJ whole genome shotgun (WGS) entry which is preliminary data.</text>
</comment>
<protein>
    <submittedName>
        <fullName evidence="3">Uncharacterized protein</fullName>
    </submittedName>
</protein>
<gene>
    <name evidence="3" type="ORF">Fmac_015324</name>
</gene>
<keyword evidence="4" id="KW-1185">Reference proteome</keyword>
<feature type="coiled-coil region" evidence="1">
    <location>
        <begin position="791"/>
        <end position="818"/>
    </location>
</feature>
<name>A0ABD1MEA9_9FABA</name>
<evidence type="ECO:0000313" key="3">
    <source>
        <dbReference type="EMBL" id="KAL2334111.1"/>
    </source>
</evidence>
<feature type="coiled-coil region" evidence="1">
    <location>
        <begin position="1178"/>
        <end position="1212"/>
    </location>
</feature>
<feature type="region of interest" description="Disordered" evidence="2">
    <location>
        <begin position="361"/>
        <end position="395"/>
    </location>
</feature>
<sequence length="1772" mass="190724">MIPLSLEEFMMWLQIHLLKLEKVHDVATDTSAEARKLEGKLDALLNLVTQLAENQKPASIARVYDIRSSNDHHTSVSPSSQQSGQFRARNDAIVIRGVHDVATDTSVEATKLEGALDALVSLVTQLAGNQKPASVARVCNIRSSNDHHTSVCPSSQQSGVDEHPEFSARNDAIVIRGVYDVATDTSAEARKLDGKFEALVSLVTQLAANQNLPLGVHDMATDTSTEARKMEGKFEALVSLMNQLAANQKPASVARVCGIYSSNDHHTSVCPSLQQSGVDEHPKAYAANTYSETTTGIHLLKLEGWERKLEGVHDVATDTSAEARKLEGNLDALVSLVTQLAANQKPASVARRLMLQTPIADHHSSRDKALDREDSSQLLKAGRQATSSSELGDSSTYLESKPAFVARVRTICSTNDHHTSVCPSSQQSGVDELPEAARNDAIVIRGVHDVATNTSTEARKLEGRPETLVSLVNQLAANQKPAYIARVCDIRSSNNHNTSACPSSQQSGFSARNDAIVIRGVHDVAIDTSAEARKLEGKLDALVNLVTQLAANQKHAFVPRVCDIRFSNDHHTSFSARKDAIVIRGVEDGATDTFAEARKLGGKLDALVTLVTQLAANQKPASVARVCGIRSSNDHHTSVCSYSQQSGFSARNDAIVIRRVDDVATDTSAEARKLEGKLDALVNSVTQLAANQKHASVGRVCDIHSSNDHHTRVHDVAVDTSAEARKLEGKLDALVNLVTQLAANQKPSSIARVCDIRSSNDHHTSVCPSSQQSGFSTRNDAIVIRGVSDVARDTSAEAKKLEGKLDALVNLVTQLAANQKPAAVASQTTTAAETRHLIEKMAPNSYQFNARNDANVIKGVHDVATYTSAKARKLEGKLDALVNLVTQLAANQKPASVARVCDIRSSNDHHTSVCPSSQQSGLSARNDSIVIRGVHDMATDTFAEARKQEGELDALVNLVTHLADNQKPASVARVCGIHSSNDHHTSVCPSSQQSGVDEHPEAYTANTYRVHDVATDTSAEARKQEGKLDAHVNLVTQLAANQKPASVARVNDIHSSDDYHTNTSAEARKLERKLHALVNLVTQLAANQKPASVARVNDIHSSDDYHTNTSAEARKLERKLHALVNLVTQLAANQKPASVARVCGIRSSQDHHNSVCPSSQQSGVDEHPVAYALQTPIADHHNKQRQDTSAEARKLEGKLDALVNLVTQLDANRSLSLVARVCGIHTSAVARKMEGKLDALVHLVTQLATNQKPASVAKFCDIRSSNDHHTSVCPSSQQSGVDEHPFNARNDTIVIRVVHDVATDTSAQARKLEGKLDALVNMVTQLAANRSLPLLQGSATSVLPMTTTLVSVLLRSNLDTRNDVILIRGVHDVATDTSVEARKLEGKLDALVNLVTQLAANKKPASVARVCGIRSSNDHHKSFSARNDAIVIRGVHDVATDTSAEIRKLEGKLDALVHLVAQLATNQKLASVARVCGIRSSNDHHTNVCPSLQQSGFSARNDTIVIRVVHDVATDTSAQARNLEGKLDALVNLVTQLAANQKPASVARVYGIRFSNDYHTSVCRSSQQFRVDEHPEAYAANTYSIPPQQQRQGVHDVATDTSVEARKLEGKLDALVNLVTRLAANRSLASLARVCGIRSSNDYHTRFSARNDAIVISGVHDVATDTSVQARKLEGKLDALVNSVTQLPANHKPTSVARVCGIHSSNDHHTSVCFSSQQSGVDEHPEAYAANTYSRPPQQGVHDVATDTSAEARKLEGKLDALVNSVTQLAAN</sequence>
<evidence type="ECO:0000256" key="2">
    <source>
        <dbReference type="SAM" id="MobiDB-lite"/>
    </source>
</evidence>